<dbReference type="EMBL" id="NDHI03003415">
    <property type="protein sequence ID" value="PNJ59094.1"/>
    <property type="molecule type" value="Genomic_DNA"/>
</dbReference>
<comment type="caution">
    <text evidence="1">The sequence shown here is derived from an EMBL/GenBank/DDBJ whole genome shotgun (WGS) entry which is preliminary data.</text>
</comment>
<sequence>PILLVVGSFEVVSTLIKMRSNRGIGLLEVSII</sequence>
<proteinExistence type="predicted"/>
<name>A0A2J8VNK6_PONAB</name>
<reference evidence="1" key="1">
    <citation type="submission" date="2017-12" db="EMBL/GenBank/DDBJ databases">
        <title>High-resolution comparative analysis of great ape genomes.</title>
        <authorList>
            <person name="Pollen A."/>
            <person name="Hastie A."/>
            <person name="Hormozdiari F."/>
            <person name="Dougherty M."/>
            <person name="Liu R."/>
            <person name="Chaisson M."/>
            <person name="Hoppe E."/>
            <person name="Hill C."/>
            <person name="Pang A."/>
            <person name="Hillier L."/>
            <person name="Baker C."/>
            <person name="Armstrong J."/>
            <person name="Shendure J."/>
            <person name="Paten B."/>
            <person name="Wilson R."/>
            <person name="Chao H."/>
            <person name="Schneider V."/>
            <person name="Ventura M."/>
            <person name="Kronenberg Z."/>
            <person name="Murali S."/>
            <person name="Gordon D."/>
            <person name="Cantsilieris S."/>
            <person name="Munson K."/>
            <person name="Nelson B."/>
            <person name="Raja A."/>
            <person name="Underwood J."/>
            <person name="Diekhans M."/>
            <person name="Fiddes I."/>
            <person name="Haussler D."/>
            <person name="Eichler E."/>
        </authorList>
    </citation>
    <scope>NUCLEOTIDE SEQUENCE [LARGE SCALE GENOMIC DNA]</scope>
    <source>
        <strain evidence="1">Susie</strain>
    </source>
</reference>
<dbReference type="AlphaFoldDB" id="A0A2J8VNK6"/>
<evidence type="ECO:0000313" key="1">
    <source>
        <dbReference type="EMBL" id="PNJ59094.1"/>
    </source>
</evidence>
<accession>A0A2J8VNK6</accession>
<feature type="non-terminal residue" evidence="1">
    <location>
        <position position="1"/>
    </location>
</feature>
<organism evidence="1">
    <name type="scientific">Pongo abelii</name>
    <name type="common">Sumatran orangutan</name>
    <name type="synonym">Pongo pygmaeus abelii</name>
    <dbReference type="NCBI Taxonomy" id="9601"/>
    <lineage>
        <taxon>Eukaryota</taxon>
        <taxon>Metazoa</taxon>
        <taxon>Chordata</taxon>
        <taxon>Craniata</taxon>
        <taxon>Vertebrata</taxon>
        <taxon>Euteleostomi</taxon>
        <taxon>Mammalia</taxon>
        <taxon>Eutheria</taxon>
        <taxon>Euarchontoglires</taxon>
        <taxon>Primates</taxon>
        <taxon>Haplorrhini</taxon>
        <taxon>Catarrhini</taxon>
        <taxon>Hominidae</taxon>
        <taxon>Pongo</taxon>
    </lineage>
</organism>
<gene>
    <name evidence="1" type="ORF">CR201_G0017862</name>
</gene>
<protein>
    <submittedName>
        <fullName evidence="1">YIPF4 isoform 4</fullName>
    </submittedName>
</protein>